<feature type="active site" evidence="3">
    <location>
        <position position="264"/>
    </location>
</feature>
<keyword evidence="7" id="KW-1185">Reference proteome</keyword>
<dbReference type="InterPro" id="IPR016161">
    <property type="entry name" value="Ald_DH/histidinol_DH"/>
</dbReference>
<dbReference type="SUPFAM" id="SSF53720">
    <property type="entry name" value="ALDH-like"/>
    <property type="match status" value="1"/>
</dbReference>
<name>A0A857J6Y5_9BURK</name>
<dbReference type="Gene3D" id="3.40.605.10">
    <property type="entry name" value="Aldehyde Dehydrogenase, Chain A, domain 1"/>
    <property type="match status" value="1"/>
</dbReference>
<keyword evidence="2 4" id="KW-0560">Oxidoreductase</keyword>
<dbReference type="GO" id="GO:0005829">
    <property type="term" value="C:cytosol"/>
    <property type="evidence" value="ECO:0007669"/>
    <property type="project" value="TreeGrafter"/>
</dbReference>
<dbReference type="InterPro" id="IPR016160">
    <property type="entry name" value="Ald_DH_CS_CYS"/>
</dbReference>
<dbReference type="AlphaFoldDB" id="A0A857J6Y5"/>
<dbReference type="Pfam" id="PF00171">
    <property type="entry name" value="Aldedh"/>
    <property type="match status" value="1"/>
</dbReference>
<dbReference type="InterPro" id="IPR029510">
    <property type="entry name" value="Ald_DH_CS_GLU"/>
</dbReference>
<dbReference type="InterPro" id="IPR016163">
    <property type="entry name" value="Ald_DH_C"/>
</dbReference>
<evidence type="ECO:0000313" key="6">
    <source>
        <dbReference type="EMBL" id="QHI98839.1"/>
    </source>
</evidence>
<evidence type="ECO:0000259" key="5">
    <source>
        <dbReference type="Pfam" id="PF00171"/>
    </source>
</evidence>
<dbReference type="EC" id="1.2.1.-" evidence="6"/>
<dbReference type="PANTHER" id="PTHR43353:SF5">
    <property type="entry name" value="SUCCINATE-SEMIALDEHYDE DEHYDROGENASE, MITOCHONDRIAL"/>
    <property type="match status" value="1"/>
</dbReference>
<sequence>MDMKTSPLALLNDPSLLKTDALIDGQWVKGAARFDVNDPATGLKLADVPNLGAADAEYAINAANAAWPAWRAKTGKQRHAILLKWFELLMANQEDLGRIMTAEQGKPFAEAKGEVSYAASFVEWFAEEAKRINGEALPQFDNNRRLLVLKQSVGVCAAITPWNFPLAMITRKVAPALAAGCPVVIKPAELTPLTALAAAELAVRAGIPAGVLNLLTADSENSIAIGKVLCASDIVRHISFTGSTEVGRILMAQSAPTVKKMSLELGGNAPFIVFNDADIDSAVEGAIASKYRNAGQTCVCANRLYVQDGVYEQFIEKFSAKVKSLKVGNGFDEGVVQGPLIEPAAIAKVQKHLDDALAKGARITAGGEKMEGQFFQPTVVADATPDMLCAREETFGPFAPVFRFKEEQEAIDAANNTEFGLASYFYSRDVGRIFRVAEALEYGMVGINAGVIATEHVPFGGVKQSGLGREGSHHGIDDYVELKYLCLGDIQQ</sequence>
<dbReference type="EMBL" id="CP047650">
    <property type="protein sequence ID" value="QHI98839.1"/>
    <property type="molecule type" value="Genomic_DNA"/>
</dbReference>
<comment type="similarity">
    <text evidence="1 4">Belongs to the aldehyde dehydrogenase family.</text>
</comment>
<dbReference type="Gene3D" id="3.40.309.10">
    <property type="entry name" value="Aldehyde Dehydrogenase, Chain A, domain 2"/>
    <property type="match status" value="1"/>
</dbReference>
<dbReference type="InterPro" id="IPR010102">
    <property type="entry name" value="Succ_semiAld_DH"/>
</dbReference>
<evidence type="ECO:0000313" key="7">
    <source>
        <dbReference type="Proteomes" id="UP000464787"/>
    </source>
</evidence>
<dbReference type="NCBIfam" id="TIGR01780">
    <property type="entry name" value="SSADH"/>
    <property type="match status" value="1"/>
</dbReference>
<dbReference type="InterPro" id="IPR050740">
    <property type="entry name" value="Aldehyde_DH_Superfamily"/>
</dbReference>
<evidence type="ECO:0000256" key="1">
    <source>
        <dbReference type="ARBA" id="ARBA00009986"/>
    </source>
</evidence>
<accession>A0A857J6Y5</accession>
<dbReference type="CDD" id="cd07103">
    <property type="entry name" value="ALDH_F5_SSADH_GabD"/>
    <property type="match status" value="1"/>
</dbReference>
<dbReference type="PROSITE" id="PS00070">
    <property type="entry name" value="ALDEHYDE_DEHYDR_CYS"/>
    <property type="match status" value="1"/>
</dbReference>
<dbReference type="PROSITE" id="PS00687">
    <property type="entry name" value="ALDEHYDE_DEHYDR_GLU"/>
    <property type="match status" value="1"/>
</dbReference>
<dbReference type="RefSeq" id="WP_160552398.1">
    <property type="nucleotide sequence ID" value="NZ_CP047650.1"/>
</dbReference>
<dbReference type="PANTHER" id="PTHR43353">
    <property type="entry name" value="SUCCINATE-SEMIALDEHYDE DEHYDROGENASE, MITOCHONDRIAL"/>
    <property type="match status" value="1"/>
</dbReference>
<dbReference type="GO" id="GO:0009450">
    <property type="term" value="P:gamma-aminobutyric acid catabolic process"/>
    <property type="evidence" value="ECO:0007669"/>
    <property type="project" value="InterPro"/>
</dbReference>
<dbReference type="FunFam" id="3.40.309.10:FF:000004">
    <property type="entry name" value="Succinate-semialdehyde dehydrogenase I"/>
    <property type="match status" value="1"/>
</dbReference>
<gene>
    <name evidence="6" type="ORF">GT347_13080</name>
</gene>
<reference evidence="6 7" key="1">
    <citation type="submission" date="2020-01" db="EMBL/GenBank/DDBJ databases">
        <title>Genome sequencing of strain KACC 21265.</title>
        <authorList>
            <person name="Heo J."/>
            <person name="Kim S.-J."/>
            <person name="Kim J.-S."/>
            <person name="Hong S.-B."/>
            <person name="Kwon S.-W."/>
        </authorList>
    </citation>
    <scope>NUCLEOTIDE SEQUENCE [LARGE SCALE GENOMIC DNA]</scope>
    <source>
        <strain evidence="6 7">KACC 21265</strain>
    </source>
</reference>
<dbReference type="KEGG" id="xyk:GT347_13080"/>
<organism evidence="6 7">
    <name type="scientific">Xylophilus rhododendri</name>
    <dbReference type="NCBI Taxonomy" id="2697032"/>
    <lineage>
        <taxon>Bacteria</taxon>
        <taxon>Pseudomonadati</taxon>
        <taxon>Pseudomonadota</taxon>
        <taxon>Betaproteobacteria</taxon>
        <taxon>Burkholderiales</taxon>
        <taxon>Xylophilus</taxon>
    </lineage>
</organism>
<evidence type="ECO:0000256" key="2">
    <source>
        <dbReference type="ARBA" id="ARBA00023002"/>
    </source>
</evidence>
<proteinExistence type="inferred from homology"/>
<feature type="domain" description="Aldehyde dehydrogenase" evidence="5">
    <location>
        <begin position="27"/>
        <end position="484"/>
    </location>
</feature>
<dbReference type="InterPro" id="IPR016162">
    <property type="entry name" value="Ald_DH_N"/>
</dbReference>
<evidence type="ECO:0000256" key="3">
    <source>
        <dbReference type="PROSITE-ProRule" id="PRU10007"/>
    </source>
</evidence>
<dbReference type="GO" id="GO:0004777">
    <property type="term" value="F:succinate-semialdehyde dehydrogenase (NAD+) activity"/>
    <property type="evidence" value="ECO:0007669"/>
    <property type="project" value="TreeGrafter"/>
</dbReference>
<dbReference type="InterPro" id="IPR015590">
    <property type="entry name" value="Aldehyde_DH_dom"/>
</dbReference>
<dbReference type="Proteomes" id="UP000464787">
    <property type="component" value="Chromosome"/>
</dbReference>
<dbReference type="FunFam" id="3.40.605.10:FF:000005">
    <property type="entry name" value="Succinate-semialdehyde dehydrogenase I"/>
    <property type="match status" value="1"/>
</dbReference>
<protein>
    <submittedName>
        <fullName evidence="6">Succinate-semialdehyde dehydrogenase</fullName>
        <ecNumber evidence="6">1.2.1.-</ecNumber>
    </submittedName>
</protein>
<evidence type="ECO:0000256" key="4">
    <source>
        <dbReference type="RuleBase" id="RU003345"/>
    </source>
</evidence>